<dbReference type="InterPro" id="IPR036388">
    <property type="entry name" value="WH-like_DNA-bd_sf"/>
</dbReference>
<dbReference type="InterPro" id="IPR000944">
    <property type="entry name" value="Tscrpt_reg_Rrf2"/>
</dbReference>
<evidence type="ECO:0000313" key="3">
    <source>
        <dbReference type="Proteomes" id="UP000677668"/>
    </source>
</evidence>
<dbReference type="SUPFAM" id="SSF46785">
    <property type="entry name" value="Winged helix' DNA-binding domain"/>
    <property type="match status" value="1"/>
</dbReference>
<dbReference type="InterPro" id="IPR036390">
    <property type="entry name" value="WH_DNA-bd_sf"/>
</dbReference>
<gene>
    <name evidence="2" type="ORF">J8C05_12565</name>
</gene>
<dbReference type="PANTHER" id="PTHR33221:SF5">
    <property type="entry name" value="HTH-TYPE TRANSCRIPTIONAL REGULATOR ISCR"/>
    <property type="match status" value="1"/>
</dbReference>
<evidence type="ECO:0000256" key="1">
    <source>
        <dbReference type="ARBA" id="ARBA00023125"/>
    </source>
</evidence>
<dbReference type="EMBL" id="CP072643">
    <property type="protein sequence ID" value="QUV95655.1"/>
    <property type="molecule type" value="Genomic_DNA"/>
</dbReference>
<dbReference type="Pfam" id="PF02082">
    <property type="entry name" value="Rrf2"/>
    <property type="match status" value="1"/>
</dbReference>
<name>A0ABX8B7L8_9BACT</name>
<keyword evidence="1" id="KW-0238">DNA-binding</keyword>
<dbReference type="RefSeq" id="WP_058868397.1">
    <property type="nucleotide sequence ID" value="NZ_CP072643.1"/>
</dbReference>
<dbReference type="PROSITE" id="PS01332">
    <property type="entry name" value="HTH_RRF2_1"/>
    <property type="match status" value="1"/>
</dbReference>
<dbReference type="Proteomes" id="UP000677668">
    <property type="component" value="Chromosome 2"/>
</dbReference>
<keyword evidence="3" id="KW-1185">Reference proteome</keyword>
<dbReference type="NCBIfam" id="TIGR00738">
    <property type="entry name" value="rrf2_super"/>
    <property type="match status" value="1"/>
</dbReference>
<sequence>MRITAQEEYGLRCLIQLARQPDGQGLTLKQIGEREGISTANAGKILWLLSNAGIVKSARGIKGGYMLARPADQITVSEVISVFEHADLEEHCKSFSGIQEVCVHNTDCGIRPVLQILNETVKQVLSRITLAQLVHHECEVSERLFQIQRPARSSAAMSV</sequence>
<accession>A0ABX8B7L8</accession>
<dbReference type="PROSITE" id="PS51197">
    <property type="entry name" value="HTH_RRF2_2"/>
    <property type="match status" value="1"/>
</dbReference>
<organism evidence="2 3">
    <name type="scientific">Chloracidobacterium sp. N</name>
    <dbReference type="NCBI Taxonomy" id="2821540"/>
    <lineage>
        <taxon>Bacteria</taxon>
        <taxon>Pseudomonadati</taxon>
        <taxon>Acidobacteriota</taxon>
        <taxon>Terriglobia</taxon>
        <taxon>Terriglobales</taxon>
        <taxon>Acidobacteriaceae</taxon>
        <taxon>Chloracidobacterium</taxon>
        <taxon>Chloracidobacterium aggregatum</taxon>
    </lineage>
</organism>
<dbReference type="Gene3D" id="1.10.10.10">
    <property type="entry name" value="Winged helix-like DNA-binding domain superfamily/Winged helix DNA-binding domain"/>
    <property type="match status" value="1"/>
</dbReference>
<protein>
    <submittedName>
        <fullName evidence="2">Rrf2 family transcriptional regulator</fullName>
    </submittedName>
</protein>
<reference evidence="2 3" key="1">
    <citation type="submission" date="2021-03" db="EMBL/GenBank/DDBJ databases">
        <title>Genomic and phenotypic characterization of Chloracidobacterium isolates provides evidence for multiple species.</title>
        <authorList>
            <person name="Saini M.K."/>
            <person name="Costas A.M.G."/>
            <person name="Tank M."/>
            <person name="Bryant D.A."/>
        </authorList>
    </citation>
    <scope>NUCLEOTIDE SEQUENCE [LARGE SCALE GENOMIC DNA]</scope>
    <source>
        <strain evidence="2 3">N</strain>
    </source>
</reference>
<dbReference type="PANTHER" id="PTHR33221">
    <property type="entry name" value="WINGED HELIX-TURN-HELIX TRANSCRIPTIONAL REGULATOR, RRF2 FAMILY"/>
    <property type="match status" value="1"/>
</dbReference>
<evidence type="ECO:0000313" key="2">
    <source>
        <dbReference type="EMBL" id="QUV95655.1"/>
    </source>
</evidence>
<proteinExistence type="predicted"/>
<dbReference type="InterPro" id="IPR030489">
    <property type="entry name" value="TR_Rrf2-type_CS"/>
</dbReference>